<keyword evidence="6 7" id="KW-0676">Redox-active center</keyword>
<dbReference type="PANTHER" id="PTHR35272">
    <property type="entry name" value="THIOL:DISULFIDE INTERCHANGE PROTEIN DSBC-RELATED"/>
    <property type="match status" value="1"/>
</dbReference>
<evidence type="ECO:0000256" key="1">
    <source>
        <dbReference type="ARBA" id="ARBA00004418"/>
    </source>
</evidence>
<protein>
    <recommendedName>
        <fullName evidence="7">Thiol:disulfide interchange protein</fullName>
    </recommendedName>
</protein>
<dbReference type="InterPro" id="IPR018950">
    <property type="entry name" value="DiS-bond_isomerase_DsbC/G_N"/>
</dbReference>
<dbReference type="Gene3D" id="3.40.30.10">
    <property type="entry name" value="Glutaredoxin"/>
    <property type="match status" value="1"/>
</dbReference>
<dbReference type="Proteomes" id="UP000251800">
    <property type="component" value="Unassembled WGS sequence"/>
</dbReference>
<dbReference type="Pfam" id="PF10411">
    <property type="entry name" value="DsbC_N"/>
    <property type="match status" value="1"/>
</dbReference>
<evidence type="ECO:0000256" key="6">
    <source>
        <dbReference type="ARBA" id="ARBA00023284"/>
    </source>
</evidence>
<keyword evidence="5" id="KW-1015">Disulfide bond</keyword>
<evidence type="ECO:0000256" key="5">
    <source>
        <dbReference type="ARBA" id="ARBA00023157"/>
    </source>
</evidence>
<comment type="subcellular location">
    <subcellularLocation>
        <location evidence="1 7">Periplasm</location>
    </subcellularLocation>
</comment>
<evidence type="ECO:0000313" key="12">
    <source>
        <dbReference type="Proteomes" id="UP000251800"/>
    </source>
</evidence>
<evidence type="ECO:0000259" key="9">
    <source>
        <dbReference type="Pfam" id="PF10411"/>
    </source>
</evidence>
<evidence type="ECO:0000256" key="8">
    <source>
        <dbReference type="SAM" id="MobiDB-lite"/>
    </source>
</evidence>
<dbReference type="AlphaFoldDB" id="A0A363UNQ4"/>
<dbReference type="InterPro" id="IPR012336">
    <property type="entry name" value="Thioredoxin-like_fold"/>
</dbReference>
<keyword evidence="4 7" id="KW-0574">Periplasm</keyword>
<accession>A0A363UNQ4</accession>
<name>A0A363UNQ4_9GAMM</name>
<comment type="function">
    <text evidence="7">Required for disulfide bond formation in some periplasmic proteins. Acts by transferring its disulfide bond to other proteins and is reduced in the process.</text>
</comment>
<evidence type="ECO:0000256" key="7">
    <source>
        <dbReference type="RuleBase" id="RU364038"/>
    </source>
</evidence>
<dbReference type="SUPFAM" id="SSF54423">
    <property type="entry name" value="DsbC/DsbG N-terminal domain-like"/>
    <property type="match status" value="1"/>
</dbReference>
<dbReference type="InterPro" id="IPR009094">
    <property type="entry name" value="DiS-bond_isomerase_DsbC/G_N_sf"/>
</dbReference>
<dbReference type="CDD" id="cd03020">
    <property type="entry name" value="DsbA_DsbC_DsbG"/>
    <property type="match status" value="1"/>
</dbReference>
<evidence type="ECO:0000259" key="10">
    <source>
        <dbReference type="Pfam" id="PF13098"/>
    </source>
</evidence>
<comment type="caution">
    <text evidence="11">The sequence shown here is derived from an EMBL/GenBank/DDBJ whole genome shotgun (WGS) entry which is preliminary data.</text>
</comment>
<comment type="similarity">
    <text evidence="2 7">Belongs to the thioredoxin family. DsbC subfamily.</text>
</comment>
<gene>
    <name evidence="11" type="ORF">DEH80_03870</name>
</gene>
<dbReference type="PANTHER" id="PTHR35272:SF3">
    <property type="entry name" value="THIOL:DISULFIDE INTERCHANGE PROTEIN DSBC"/>
    <property type="match status" value="1"/>
</dbReference>
<dbReference type="InterPro" id="IPR033954">
    <property type="entry name" value="DiS-bond_Isoase_DsbC/G"/>
</dbReference>
<sequence length="290" mass="31807">MNRAVFGRSHLCNQDTNIIMKSVFPAGVVTFLLLALASGCGQAGQNQYTAKATADREEAPAETKTEPSAEQMAPEGAPDVELLTQIYPGLDIENMRQTEAGLWEVSQGTAYGYLTGDGRYLVQGDLVDLQSGESLTENRRNESRKQVIDQIGEAQMVTFAPEGETKHVIYVFTDVDCGYCRKLHRELDDYLSRGIEVRYLFYPRSGPGTASFKTAESVWCADDRQTALTRAKANQSITPKQCDNPIMTHYVAGQQVGLRGTPLILLADGTSISGYMPAEPLEQRILAKGL</sequence>
<keyword evidence="3 7" id="KW-0732">Signal</keyword>
<keyword evidence="12" id="KW-1185">Reference proteome</keyword>
<dbReference type="GO" id="GO:0042597">
    <property type="term" value="C:periplasmic space"/>
    <property type="evidence" value="ECO:0007669"/>
    <property type="project" value="UniProtKB-SubCell"/>
</dbReference>
<dbReference type="Gene3D" id="3.10.450.70">
    <property type="entry name" value="Disulphide bond isomerase, DsbC/G, N-terminal"/>
    <property type="match status" value="1"/>
</dbReference>
<dbReference type="EMBL" id="QEQK01000003">
    <property type="protein sequence ID" value="PWN57080.1"/>
    <property type="molecule type" value="Genomic_DNA"/>
</dbReference>
<evidence type="ECO:0000256" key="2">
    <source>
        <dbReference type="ARBA" id="ARBA00009813"/>
    </source>
</evidence>
<dbReference type="InterPro" id="IPR036249">
    <property type="entry name" value="Thioredoxin-like_sf"/>
</dbReference>
<dbReference type="SUPFAM" id="SSF52833">
    <property type="entry name" value="Thioredoxin-like"/>
    <property type="match status" value="1"/>
</dbReference>
<evidence type="ECO:0000256" key="3">
    <source>
        <dbReference type="ARBA" id="ARBA00022729"/>
    </source>
</evidence>
<feature type="region of interest" description="Disordered" evidence="8">
    <location>
        <begin position="51"/>
        <end position="76"/>
    </location>
</feature>
<evidence type="ECO:0000256" key="4">
    <source>
        <dbReference type="ARBA" id="ARBA00022764"/>
    </source>
</evidence>
<feature type="domain" description="Thioredoxin-like fold" evidence="10">
    <location>
        <begin position="162"/>
        <end position="284"/>
    </location>
</feature>
<proteinExistence type="inferred from homology"/>
<evidence type="ECO:0000313" key="11">
    <source>
        <dbReference type="EMBL" id="PWN57080.1"/>
    </source>
</evidence>
<dbReference type="Pfam" id="PF13098">
    <property type="entry name" value="Thioredoxin_2"/>
    <property type="match status" value="1"/>
</dbReference>
<dbReference type="InterPro" id="IPR051470">
    <property type="entry name" value="Thiol:disulfide_interchange"/>
</dbReference>
<reference evidence="11 12" key="1">
    <citation type="submission" date="2018-05" db="EMBL/GenBank/DDBJ databases">
        <title>Abyssibacter profundi OUC007T gen. nov., sp. nov, a marine bacterium isolated from seawater of the Mariana Trench.</title>
        <authorList>
            <person name="Zhou S."/>
        </authorList>
    </citation>
    <scope>NUCLEOTIDE SEQUENCE [LARGE SCALE GENOMIC DNA]</scope>
    <source>
        <strain evidence="11 12">OUC007</strain>
    </source>
</reference>
<feature type="domain" description="Disulphide bond isomerase DsbC/G N-terminal" evidence="9">
    <location>
        <begin position="82"/>
        <end position="137"/>
    </location>
</feature>
<organism evidence="11 12">
    <name type="scientific">Abyssibacter profundi</name>
    <dbReference type="NCBI Taxonomy" id="2182787"/>
    <lineage>
        <taxon>Bacteria</taxon>
        <taxon>Pseudomonadati</taxon>
        <taxon>Pseudomonadota</taxon>
        <taxon>Gammaproteobacteria</taxon>
        <taxon>Chromatiales</taxon>
        <taxon>Oceanococcaceae</taxon>
        <taxon>Abyssibacter</taxon>
    </lineage>
</organism>
<feature type="compositionally biased region" description="Basic and acidic residues" evidence="8">
    <location>
        <begin position="53"/>
        <end position="67"/>
    </location>
</feature>